<comment type="caution">
    <text evidence="1">The sequence shown here is derived from an EMBL/GenBank/DDBJ whole genome shotgun (WGS) entry which is preliminary data.</text>
</comment>
<dbReference type="EMBL" id="MU069508">
    <property type="protein sequence ID" value="KAF5840624.1"/>
    <property type="molecule type" value="Genomic_DNA"/>
</dbReference>
<evidence type="ECO:0000313" key="2">
    <source>
        <dbReference type="Proteomes" id="UP000815325"/>
    </source>
</evidence>
<sequence length="87" mass="9853">MSPVTTPDQKPLVKNKLQRGCWNCPRRRAVGFDHGSKAKPPATTPGRQPKKFGYVDELHSHCLQKCCYTSRSVDHTCIHRPPTSIRL</sequence>
<organism evidence="1 2">
    <name type="scientific">Dunaliella salina</name>
    <name type="common">Green alga</name>
    <name type="synonym">Protococcus salinus</name>
    <dbReference type="NCBI Taxonomy" id="3046"/>
    <lineage>
        <taxon>Eukaryota</taxon>
        <taxon>Viridiplantae</taxon>
        <taxon>Chlorophyta</taxon>
        <taxon>core chlorophytes</taxon>
        <taxon>Chlorophyceae</taxon>
        <taxon>CS clade</taxon>
        <taxon>Chlamydomonadales</taxon>
        <taxon>Dunaliellaceae</taxon>
        <taxon>Dunaliella</taxon>
    </lineage>
</organism>
<reference evidence="1" key="1">
    <citation type="submission" date="2017-08" db="EMBL/GenBank/DDBJ databases">
        <authorList>
            <person name="Polle J.E."/>
            <person name="Barry K."/>
            <person name="Cushman J."/>
            <person name="Schmutz J."/>
            <person name="Tran D."/>
            <person name="Hathwaick L.T."/>
            <person name="Yim W.C."/>
            <person name="Jenkins J."/>
            <person name="Mckie-Krisberg Z.M."/>
            <person name="Prochnik S."/>
            <person name="Lindquist E."/>
            <person name="Dockter R.B."/>
            <person name="Adam C."/>
            <person name="Molina H."/>
            <person name="Bunkerborg J."/>
            <person name="Jin E."/>
            <person name="Buchheim M."/>
            <person name="Magnuson J."/>
        </authorList>
    </citation>
    <scope>NUCLEOTIDE SEQUENCE</scope>
    <source>
        <strain evidence="1">CCAP 19/18</strain>
    </source>
</reference>
<evidence type="ECO:0008006" key="3">
    <source>
        <dbReference type="Google" id="ProtNLM"/>
    </source>
</evidence>
<protein>
    <recommendedName>
        <fullName evidence="3">Encoded protein</fullName>
    </recommendedName>
</protein>
<proteinExistence type="predicted"/>
<evidence type="ECO:0000313" key="1">
    <source>
        <dbReference type="EMBL" id="KAF5840624.1"/>
    </source>
</evidence>
<name>A0ABZ3LGS6_DUNSA</name>
<gene>
    <name evidence="1" type="ORF">DUNSADRAFT_16139</name>
</gene>
<accession>A0ABZ3LGS6</accession>
<keyword evidence="2" id="KW-1185">Reference proteome</keyword>
<dbReference type="Proteomes" id="UP000815325">
    <property type="component" value="Unassembled WGS sequence"/>
</dbReference>